<proteinExistence type="predicted"/>
<dbReference type="OrthoDB" id="4941035at2759"/>
<feature type="compositionally biased region" description="Low complexity" evidence="1">
    <location>
        <begin position="184"/>
        <end position="196"/>
    </location>
</feature>
<feature type="region of interest" description="Disordered" evidence="1">
    <location>
        <begin position="98"/>
        <end position="131"/>
    </location>
</feature>
<accession>A0A179F8S8</accession>
<feature type="region of interest" description="Disordered" evidence="1">
    <location>
        <begin position="170"/>
        <end position="307"/>
    </location>
</feature>
<feature type="region of interest" description="Disordered" evidence="1">
    <location>
        <begin position="468"/>
        <end position="508"/>
    </location>
</feature>
<dbReference type="KEGG" id="pchm:VFPPC_09610"/>
<feature type="region of interest" description="Disordered" evidence="1">
    <location>
        <begin position="388"/>
        <end position="417"/>
    </location>
</feature>
<feature type="compositionally biased region" description="Low complexity" evidence="1">
    <location>
        <begin position="546"/>
        <end position="567"/>
    </location>
</feature>
<protein>
    <submittedName>
        <fullName evidence="2">Uncharacterized protein</fullName>
    </submittedName>
</protein>
<evidence type="ECO:0000313" key="2">
    <source>
        <dbReference type="EMBL" id="OAQ61828.1"/>
    </source>
</evidence>
<dbReference type="RefSeq" id="XP_018139532.1">
    <property type="nucleotide sequence ID" value="XM_018288118.1"/>
</dbReference>
<evidence type="ECO:0000256" key="1">
    <source>
        <dbReference type="SAM" id="MobiDB-lite"/>
    </source>
</evidence>
<dbReference type="AlphaFoldDB" id="A0A179F8S8"/>
<dbReference type="EMBL" id="LSBJ02000007">
    <property type="protein sequence ID" value="OAQ61828.1"/>
    <property type="molecule type" value="Genomic_DNA"/>
</dbReference>
<feature type="region of interest" description="Disordered" evidence="1">
    <location>
        <begin position="527"/>
        <end position="567"/>
    </location>
</feature>
<dbReference type="GeneID" id="28852112"/>
<reference evidence="2 3" key="1">
    <citation type="journal article" date="2016" name="PLoS Pathog.">
        <title>Biosynthesis of antibiotic leucinostatins in bio-control fungus Purpureocillium lilacinum and their inhibition on phytophthora revealed by genome mining.</title>
        <authorList>
            <person name="Wang G."/>
            <person name="Liu Z."/>
            <person name="Lin R."/>
            <person name="Li E."/>
            <person name="Mao Z."/>
            <person name="Ling J."/>
            <person name="Yang Y."/>
            <person name="Yin W.B."/>
            <person name="Xie B."/>
        </authorList>
    </citation>
    <scope>NUCLEOTIDE SEQUENCE [LARGE SCALE GENOMIC DNA]</scope>
    <source>
        <strain evidence="2">170</strain>
    </source>
</reference>
<name>A0A179F8S8_METCM</name>
<feature type="compositionally biased region" description="Polar residues" evidence="1">
    <location>
        <begin position="201"/>
        <end position="220"/>
    </location>
</feature>
<comment type="caution">
    <text evidence="2">The sequence shown here is derived from an EMBL/GenBank/DDBJ whole genome shotgun (WGS) entry which is preliminary data.</text>
</comment>
<organism evidence="2 3">
    <name type="scientific">Pochonia chlamydosporia 170</name>
    <dbReference type="NCBI Taxonomy" id="1380566"/>
    <lineage>
        <taxon>Eukaryota</taxon>
        <taxon>Fungi</taxon>
        <taxon>Dikarya</taxon>
        <taxon>Ascomycota</taxon>
        <taxon>Pezizomycotina</taxon>
        <taxon>Sordariomycetes</taxon>
        <taxon>Hypocreomycetidae</taxon>
        <taxon>Hypocreales</taxon>
        <taxon>Clavicipitaceae</taxon>
        <taxon>Pochonia</taxon>
    </lineage>
</organism>
<evidence type="ECO:0000313" key="3">
    <source>
        <dbReference type="Proteomes" id="UP000078397"/>
    </source>
</evidence>
<dbReference type="Proteomes" id="UP000078397">
    <property type="component" value="Unassembled WGS sequence"/>
</dbReference>
<keyword evidence="3" id="KW-1185">Reference proteome</keyword>
<gene>
    <name evidence="2" type="ORF">VFPPC_09610</name>
</gene>
<feature type="compositionally biased region" description="Polar residues" evidence="1">
    <location>
        <begin position="274"/>
        <end position="283"/>
    </location>
</feature>
<sequence>MVLLGNLLNLSLGLNPALRLRSDENGALVRAESTVLHGHTARDIPSYAANLKRLHHTVKRARSVIENRDASVTVAQSELQGILTKIEDLEKQVKALMKGGDAPTTATSPVPGLESGPAPTSSKKYGTDSAADQDCDAENLLYDLGARAVVDADGQVSGHPLFRRNADCPMESAVKGKKGGKAGSSGSSEASGETGSPDASEPSTTGPSNKGNIVASPQGSNGEGDAAPPNASNDASGAAKDVPSPLASKEKHMNPSAETPPTVPDDSDAPYSTDDASPNTHKSAGSMDDDSSPQAKQKNVVGGDKGTTVLTISATEVPSDLPKQVVSATEETVEVKTLPFNGKYMTTTITKTTTRRSTVTVTLQHKTDATGNGKFDDDRVVPTGFLTTTKKKPQGAANKDAEATETSENVPSAPSIGSFKKFTNGTVKFSNSTMGNKVHLKSQKIANATIDEKPLNGTLNEKVANVKSAAEKPTKHSVGNSKTHHKTASLTSASSAHRHTTASKAMNTPHLKMVNFTATVSKEKAATSISHHELVKPVNSSAADETSTTQKSFNSTSTSSNRTATATSIREFNKPPEKIQVITVVPMAANESSTWTAPTETPTFVTEKPKPFQIATPANATVPRPFTGFTTVRTPMSKRLLRK</sequence>